<dbReference type="CDD" id="cd06558">
    <property type="entry name" value="crotonase-like"/>
    <property type="match status" value="1"/>
</dbReference>
<dbReference type="InterPro" id="IPR001753">
    <property type="entry name" value="Enoyl-CoA_hydra/iso"/>
</dbReference>
<organism evidence="2">
    <name type="scientific">human gut metagenome</name>
    <dbReference type="NCBI Taxonomy" id="408170"/>
    <lineage>
        <taxon>unclassified sequences</taxon>
        <taxon>metagenomes</taxon>
        <taxon>organismal metagenomes</taxon>
    </lineage>
</organism>
<dbReference type="Gene3D" id="3.90.226.10">
    <property type="entry name" value="2-enoyl-CoA Hydratase, Chain A, domain 1"/>
    <property type="match status" value="1"/>
</dbReference>
<proteinExistence type="inferred from homology"/>
<reference evidence="2" key="1">
    <citation type="submission" date="2013-12" db="EMBL/GenBank/DDBJ databases">
        <title>A Varibaculum cambriense genome reconstructed from a premature infant gut community with otherwise low bacterial novelty that shifts toward anaerobic metabolism during the third week of life.</title>
        <authorList>
            <person name="Brown C.T."/>
            <person name="Sharon I."/>
            <person name="Thomas B.C."/>
            <person name="Castelle C.J."/>
            <person name="Morowitz M.J."/>
            <person name="Banfield J.F."/>
        </authorList>
    </citation>
    <scope>NUCLEOTIDE SEQUENCE</scope>
</reference>
<keyword evidence="2" id="KW-0413">Isomerase</keyword>
<protein>
    <submittedName>
        <fullName evidence="2">Enoyl-CoA hydratase/isomerase</fullName>
    </submittedName>
</protein>
<dbReference type="GO" id="GO:0016853">
    <property type="term" value="F:isomerase activity"/>
    <property type="evidence" value="ECO:0007669"/>
    <property type="project" value="UniProtKB-KW"/>
</dbReference>
<dbReference type="GO" id="GO:0008300">
    <property type="term" value="P:isoprenoid catabolic process"/>
    <property type="evidence" value="ECO:0007669"/>
    <property type="project" value="TreeGrafter"/>
</dbReference>
<evidence type="ECO:0000256" key="1">
    <source>
        <dbReference type="ARBA" id="ARBA00005254"/>
    </source>
</evidence>
<gene>
    <name evidence="2" type="ORF">Q604_UNBC18207G0001</name>
</gene>
<sequence>MFETILYSVENDLATISLNRPEVSNGFNIPMCQEILAALEDAEKNEEVKFIILSAEGKIFSVGGDLSEMKRAVDADDIESLVLIAELVNTISKKIKQLPKPV</sequence>
<dbReference type="Pfam" id="PF00378">
    <property type="entry name" value="ECH_1"/>
    <property type="match status" value="1"/>
</dbReference>
<dbReference type="InterPro" id="IPR051683">
    <property type="entry name" value="Enoyl-CoA_Hydratase/Isomerase"/>
</dbReference>
<evidence type="ECO:0000313" key="2">
    <source>
        <dbReference type="EMBL" id="ETJ22812.1"/>
    </source>
</evidence>
<dbReference type="SUPFAM" id="SSF52096">
    <property type="entry name" value="ClpP/crotonase"/>
    <property type="match status" value="1"/>
</dbReference>
<dbReference type="PANTHER" id="PTHR42964">
    <property type="entry name" value="ENOYL-COA HYDRATASE"/>
    <property type="match status" value="1"/>
</dbReference>
<feature type="non-terminal residue" evidence="2">
    <location>
        <position position="102"/>
    </location>
</feature>
<name>W1WX80_9ZZZZ</name>
<dbReference type="PANTHER" id="PTHR42964:SF1">
    <property type="entry name" value="POLYKETIDE BIOSYNTHESIS ENOYL-COA HYDRATASE PKSH-RELATED"/>
    <property type="match status" value="1"/>
</dbReference>
<dbReference type="InterPro" id="IPR029045">
    <property type="entry name" value="ClpP/crotonase-like_dom_sf"/>
</dbReference>
<comment type="caution">
    <text evidence="2">The sequence shown here is derived from an EMBL/GenBank/DDBJ whole genome shotgun (WGS) entry which is preliminary data.</text>
</comment>
<comment type="similarity">
    <text evidence="1">Belongs to the enoyl-CoA hydratase/isomerase family.</text>
</comment>
<dbReference type="EMBL" id="AZMM01018207">
    <property type="protein sequence ID" value="ETJ22812.1"/>
    <property type="molecule type" value="Genomic_DNA"/>
</dbReference>
<dbReference type="AlphaFoldDB" id="W1WX80"/>
<feature type="non-terminal residue" evidence="2">
    <location>
        <position position="1"/>
    </location>
</feature>
<accession>W1WX80</accession>